<feature type="binding site" evidence="7">
    <location>
        <position position="352"/>
    </location>
    <ligand>
        <name>3-phosphoshikimate</name>
        <dbReference type="ChEBI" id="CHEBI:145989"/>
    </ligand>
</feature>
<dbReference type="InterPro" id="IPR006264">
    <property type="entry name" value="EPSP_synthase"/>
</dbReference>
<dbReference type="PIRSF" id="PIRSF000505">
    <property type="entry name" value="EPSPS"/>
    <property type="match status" value="1"/>
</dbReference>
<dbReference type="Gene3D" id="3.65.10.10">
    <property type="entry name" value="Enolpyruvate transferase domain"/>
    <property type="match status" value="2"/>
</dbReference>
<feature type="binding site" evidence="7">
    <location>
        <position position="137"/>
    </location>
    <ligand>
        <name>phosphoenolpyruvate</name>
        <dbReference type="ChEBI" id="CHEBI:58702"/>
    </ligand>
</feature>
<dbReference type="SUPFAM" id="SSF55205">
    <property type="entry name" value="EPT/RTPC-like"/>
    <property type="match status" value="1"/>
</dbReference>
<dbReference type="AlphaFoldDB" id="A0A432WX98"/>
<evidence type="ECO:0000256" key="5">
    <source>
        <dbReference type="ARBA" id="ARBA00023141"/>
    </source>
</evidence>
<feature type="domain" description="Enolpyruvate transferase" evidence="8">
    <location>
        <begin position="15"/>
        <end position="438"/>
    </location>
</feature>
<dbReference type="InterPro" id="IPR001986">
    <property type="entry name" value="Enolpyruvate_Tfrase_dom"/>
</dbReference>
<keyword evidence="7" id="KW-0963">Cytoplasm</keyword>
<comment type="caution">
    <text evidence="9">The sequence shown here is derived from an EMBL/GenBank/DDBJ whole genome shotgun (WGS) entry which is preliminary data.</text>
</comment>
<evidence type="ECO:0000256" key="7">
    <source>
        <dbReference type="HAMAP-Rule" id="MF_00210"/>
    </source>
</evidence>
<comment type="subcellular location">
    <subcellularLocation>
        <location evidence="7">Cytoplasm</location>
    </subcellularLocation>
</comment>
<proteinExistence type="inferred from homology"/>
<feature type="binding site" evidence="7">
    <location>
        <position position="26"/>
    </location>
    <ligand>
        <name>3-phosphoshikimate</name>
        <dbReference type="ChEBI" id="CHEBI:145989"/>
    </ligand>
</feature>
<evidence type="ECO:0000313" key="9">
    <source>
        <dbReference type="EMBL" id="RUO38410.1"/>
    </source>
</evidence>
<comment type="function">
    <text evidence="7">Catalyzes the transfer of the enolpyruvyl moiety of phosphoenolpyruvate (PEP) to the 5-hydroxyl of shikimate-3-phosphate (S3P) to produce enolpyruvyl shikimate-3-phosphate and inorganic phosphate.</text>
</comment>
<comment type="pathway">
    <text evidence="1 7">Metabolic intermediate biosynthesis; chorismate biosynthesis; chorismate from D-erythrose 4-phosphate and phosphoenolpyruvate: step 6/7.</text>
</comment>
<dbReference type="InterPro" id="IPR023193">
    <property type="entry name" value="EPSP_synthase_CS"/>
</dbReference>
<evidence type="ECO:0000256" key="1">
    <source>
        <dbReference type="ARBA" id="ARBA00004811"/>
    </source>
</evidence>
<dbReference type="HAMAP" id="MF_00210">
    <property type="entry name" value="EPSP_synth"/>
    <property type="match status" value="1"/>
</dbReference>
<feature type="binding site" evidence="7">
    <location>
        <position position="329"/>
    </location>
    <ligand>
        <name>3-phosphoshikimate</name>
        <dbReference type="ChEBI" id="CHEBI:145989"/>
    </ligand>
</feature>
<feature type="binding site" evidence="7">
    <location>
        <position position="27"/>
    </location>
    <ligand>
        <name>3-phosphoshikimate</name>
        <dbReference type="ChEBI" id="CHEBI:145989"/>
    </ligand>
</feature>
<gene>
    <name evidence="7 9" type="primary">aroA</name>
    <name evidence="9" type="ORF">CWE13_01850</name>
</gene>
<evidence type="ECO:0000256" key="4">
    <source>
        <dbReference type="ARBA" id="ARBA00022679"/>
    </source>
</evidence>
<dbReference type="GO" id="GO:0008652">
    <property type="term" value="P:amino acid biosynthetic process"/>
    <property type="evidence" value="ECO:0007669"/>
    <property type="project" value="UniProtKB-KW"/>
</dbReference>
<feature type="binding site" evidence="7">
    <location>
        <position position="185"/>
    </location>
    <ligand>
        <name>phosphoenolpyruvate</name>
        <dbReference type="ChEBI" id="CHEBI:58702"/>
    </ligand>
</feature>
<feature type="binding site" evidence="7">
    <location>
        <position position="356"/>
    </location>
    <ligand>
        <name>3-phosphoshikimate</name>
        <dbReference type="ChEBI" id="CHEBI:145989"/>
    </ligand>
</feature>
<feature type="active site" description="Proton acceptor" evidence="7">
    <location>
        <position position="329"/>
    </location>
</feature>
<reference evidence="10" key="1">
    <citation type="journal article" date="2018" name="Front. Microbiol.">
        <title>Genome-Based Analysis Reveals the Taxonomy and Diversity of the Family Idiomarinaceae.</title>
        <authorList>
            <person name="Liu Y."/>
            <person name="Lai Q."/>
            <person name="Shao Z."/>
        </authorList>
    </citation>
    <scope>NUCLEOTIDE SEQUENCE [LARGE SCALE GENOMIC DNA]</scope>
    <source>
        <strain evidence="10">AIS</strain>
    </source>
</reference>
<feature type="binding site" evidence="7">
    <location>
        <position position="360"/>
    </location>
    <ligand>
        <name>phosphoenolpyruvate</name>
        <dbReference type="ChEBI" id="CHEBI:58702"/>
    </ligand>
</feature>
<dbReference type="InterPro" id="IPR013792">
    <property type="entry name" value="RNA3'P_cycl/enolpyr_Trfase_a/b"/>
</dbReference>
<feature type="binding site" evidence="7">
    <location>
        <position position="109"/>
    </location>
    <ligand>
        <name>phosphoenolpyruvate</name>
        <dbReference type="ChEBI" id="CHEBI:58702"/>
    </ligand>
</feature>
<dbReference type="PANTHER" id="PTHR21090:SF5">
    <property type="entry name" value="PENTAFUNCTIONAL AROM POLYPEPTIDE"/>
    <property type="match status" value="1"/>
</dbReference>
<feature type="binding site" evidence="7">
    <location>
        <position position="183"/>
    </location>
    <ligand>
        <name>3-phosphoshikimate</name>
        <dbReference type="ChEBI" id="CHEBI:145989"/>
    </ligand>
</feature>
<feature type="binding site" evidence="7">
    <location>
        <position position="406"/>
    </location>
    <ligand>
        <name>phosphoenolpyruvate</name>
        <dbReference type="ChEBI" id="CHEBI:58702"/>
    </ligand>
</feature>
<keyword evidence="10" id="KW-1185">Reference proteome</keyword>
<dbReference type="GO" id="GO:0009073">
    <property type="term" value="P:aromatic amino acid family biosynthetic process"/>
    <property type="evidence" value="ECO:0007669"/>
    <property type="project" value="UniProtKB-KW"/>
</dbReference>
<feature type="binding site" evidence="7">
    <location>
        <position position="26"/>
    </location>
    <ligand>
        <name>phosphoenolpyruvate</name>
        <dbReference type="ChEBI" id="CHEBI:58702"/>
    </ligand>
</feature>
<dbReference type="OrthoDB" id="9809920at2"/>
<dbReference type="PROSITE" id="PS00885">
    <property type="entry name" value="EPSP_SYNTHASE_2"/>
    <property type="match status" value="1"/>
</dbReference>
<protein>
    <recommendedName>
        <fullName evidence="7">3-phosphoshikimate 1-carboxyvinyltransferase</fullName>
        <ecNumber evidence="7">2.5.1.19</ecNumber>
    </recommendedName>
    <alternativeName>
        <fullName evidence="7">5-enolpyruvylshikimate-3-phosphate synthase</fullName>
        <shortName evidence="7">EPSP synthase</shortName>
        <shortName evidence="7">EPSPS</shortName>
    </alternativeName>
</protein>
<evidence type="ECO:0000313" key="10">
    <source>
        <dbReference type="Proteomes" id="UP000286934"/>
    </source>
</evidence>
<dbReference type="RefSeq" id="WP_126805632.1">
    <property type="nucleotide sequence ID" value="NZ_PIPP01000001.1"/>
</dbReference>
<dbReference type="GO" id="GO:0003866">
    <property type="term" value="F:3-phosphoshikimate 1-carboxyvinyltransferase activity"/>
    <property type="evidence" value="ECO:0007669"/>
    <property type="project" value="UniProtKB-UniRule"/>
</dbReference>
<comment type="similarity">
    <text evidence="2 7">Belongs to the EPSP synthase family.</text>
</comment>
<evidence type="ECO:0000256" key="3">
    <source>
        <dbReference type="ARBA" id="ARBA00022605"/>
    </source>
</evidence>
<dbReference type="InterPro" id="IPR036968">
    <property type="entry name" value="Enolpyruvate_Tfrase_sf"/>
</dbReference>
<accession>A0A432WX98</accession>
<keyword evidence="5 7" id="KW-0057">Aromatic amino acid biosynthesis</keyword>
<sequence>MTSTTNKLTLAYRPQVRGAVHVPGSKSIANRALLLAALASGTTQLDNMLVSDDTARMREALTALGVVITSTPNLDENAAQADAGPLHVTGLGGLPNSTSALSLFLGNAGTVMRPLAAILSASVGEFELTGEPRMYERPIGPLVDALRSIGADIEYQQSTGYPPLLIRGRKLPGGSLAIDGSMSSQYVSALLMLLPLLEGDTHLTLTGTIVSKPYIELTIAMMTSFGARVEQLNEREFLIQGKQQYRSPGVYWIEGDASSASYFLAAGAIGKGPITVHGVGSDSLQGDKAFAEVLQAMGAEVTWAPRSITVQSGNEGLRGGMFDLNHIPDAAMTIATAALFAEGSTEIRNVANWRLKETDRLHAMATELKKCGADVEEGDDWIRITPPVGGAAALQHADIATYDDHRMAMCFALLRFAPCGVTILDPECCRKTYPDFFSDFSAIVYSN</sequence>
<keyword evidence="4 7" id="KW-0808">Transferase</keyword>
<dbReference type="GO" id="GO:0009423">
    <property type="term" value="P:chorismate biosynthetic process"/>
    <property type="evidence" value="ECO:0007669"/>
    <property type="project" value="UniProtKB-UniRule"/>
</dbReference>
<feature type="binding site" evidence="7">
    <location>
        <position position="185"/>
    </location>
    <ligand>
        <name>3-phosphoshikimate</name>
        <dbReference type="ChEBI" id="CHEBI:145989"/>
    </ligand>
</feature>
<feature type="binding site" evidence="7">
    <location>
        <position position="211"/>
    </location>
    <ligand>
        <name>3-phosphoshikimate</name>
        <dbReference type="ChEBI" id="CHEBI:145989"/>
    </ligand>
</feature>
<dbReference type="EC" id="2.5.1.19" evidence="7"/>
<organism evidence="9 10">
    <name type="scientific">Aliidiomarina shirensis</name>
    <dbReference type="NCBI Taxonomy" id="1048642"/>
    <lineage>
        <taxon>Bacteria</taxon>
        <taxon>Pseudomonadati</taxon>
        <taxon>Pseudomonadota</taxon>
        <taxon>Gammaproteobacteria</taxon>
        <taxon>Alteromonadales</taxon>
        <taxon>Idiomarinaceae</taxon>
        <taxon>Aliidiomarina</taxon>
    </lineage>
</organism>
<keyword evidence="3 7" id="KW-0028">Amino-acid biosynthesis</keyword>
<dbReference type="UniPathway" id="UPA00053">
    <property type="reaction ID" value="UER00089"/>
</dbReference>
<dbReference type="GO" id="GO:0005737">
    <property type="term" value="C:cytoplasm"/>
    <property type="evidence" value="ECO:0007669"/>
    <property type="project" value="UniProtKB-SubCell"/>
</dbReference>
<evidence type="ECO:0000256" key="6">
    <source>
        <dbReference type="ARBA" id="ARBA00044633"/>
    </source>
</evidence>
<dbReference type="Pfam" id="PF00275">
    <property type="entry name" value="EPSP_synthase"/>
    <property type="match status" value="1"/>
</dbReference>
<dbReference type="EMBL" id="PIPP01000001">
    <property type="protein sequence ID" value="RUO38410.1"/>
    <property type="molecule type" value="Genomic_DNA"/>
</dbReference>
<dbReference type="CDD" id="cd01556">
    <property type="entry name" value="EPSP_synthase"/>
    <property type="match status" value="1"/>
</dbReference>
<name>A0A432WX98_9GAMM</name>
<evidence type="ECO:0000256" key="2">
    <source>
        <dbReference type="ARBA" id="ARBA00009948"/>
    </source>
</evidence>
<feature type="binding site" evidence="7">
    <location>
        <position position="431"/>
    </location>
    <ligand>
        <name>phosphoenolpyruvate</name>
        <dbReference type="ChEBI" id="CHEBI:58702"/>
    </ligand>
</feature>
<evidence type="ECO:0000259" key="8">
    <source>
        <dbReference type="Pfam" id="PF00275"/>
    </source>
</evidence>
<dbReference type="PANTHER" id="PTHR21090">
    <property type="entry name" value="AROM/DEHYDROQUINATE SYNTHASE"/>
    <property type="match status" value="1"/>
</dbReference>
<dbReference type="PROSITE" id="PS00104">
    <property type="entry name" value="EPSP_SYNTHASE_1"/>
    <property type="match status" value="1"/>
</dbReference>
<feature type="binding site" evidence="7">
    <location>
        <position position="184"/>
    </location>
    <ligand>
        <name>3-phosphoshikimate</name>
        <dbReference type="ChEBI" id="CHEBI:145989"/>
    </ligand>
</feature>
<dbReference type="Proteomes" id="UP000286934">
    <property type="component" value="Unassembled WGS sequence"/>
</dbReference>
<feature type="binding site" evidence="7">
    <location>
        <position position="31"/>
    </location>
    <ligand>
        <name>3-phosphoshikimate</name>
        <dbReference type="ChEBI" id="CHEBI:145989"/>
    </ligand>
</feature>
<comment type="subunit">
    <text evidence="7">Monomer.</text>
</comment>
<comment type="catalytic activity">
    <reaction evidence="6">
        <text>3-phosphoshikimate + phosphoenolpyruvate = 5-O-(1-carboxyvinyl)-3-phosphoshikimate + phosphate</text>
        <dbReference type="Rhea" id="RHEA:21256"/>
        <dbReference type="ChEBI" id="CHEBI:43474"/>
        <dbReference type="ChEBI" id="CHEBI:57701"/>
        <dbReference type="ChEBI" id="CHEBI:58702"/>
        <dbReference type="ChEBI" id="CHEBI:145989"/>
        <dbReference type="EC" id="2.5.1.19"/>
    </reaction>
    <physiologicalReaction direction="left-to-right" evidence="6">
        <dbReference type="Rhea" id="RHEA:21257"/>
    </physiologicalReaction>
</comment>
<dbReference type="NCBIfam" id="TIGR01356">
    <property type="entry name" value="aroA"/>
    <property type="match status" value="1"/>
</dbReference>